<name>A0A836C9I1_9STRA</name>
<dbReference type="Proteomes" id="UP000664859">
    <property type="component" value="Unassembled WGS sequence"/>
</dbReference>
<organism evidence="1 2">
    <name type="scientific">Tribonema minus</name>
    <dbReference type="NCBI Taxonomy" id="303371"/>
    <lineage>
        <taxon>Eukaryota</taxon>
        <taxon>Sar</taxon>
        <taxon>Stramenopiles</taxon>
        <taxon>Ochrophyta</taxon>
        <taxon>PX clade</taxon>
        <taxon>Xanthophyceae</taxon>
        <taxon>Tribonematales</taxon>
        <taxon>Tribonemataceae</taxon>
        <taxon>Tribonema</taxon>
    </lineage>
</organism>
<evidence type="ECO:0000313" key="1">
    <source>
        <dbReference type="EMBL" id="KAG5176828.1"/>
    </source>
</evidence>
<proteinExistence type="predicted"/>
<gene>
    <name evidence="1" type="ORF">JKP88DRAFT_350953</name>
</gene>
<dbReference type="OrthoDB" id="65030at2759"/>
<accession>A0A836C9I1</accession>
<dbReference type="AlphaFoldDB" id="A0A836C9I1"/>
<evidence type="ECO:0000313" key="2">
    <source>
        <dbReference type="Proteomes" id="UP000664859"/>
    </source>
</evidence>
<dbReference type="EMBL" id="JAFCMP010000532">
    <property type="protein sequence ID" value="KAG5176828.1"/>
    <property type="molecule type" value="Genomic_DNA"/>
</dbReference>
<reference evidence="1" key="1">
    <citation type="submission" date="2021-02" db="EMBL/GenBank/DDBJ databases">
        <title>First Annotated Genome of the Yellow-green Alga Tribonema minus.</title>
        <authorList>
            <person name="Mahan K.M."/>
        </authorList>
    </citation>
    <scope>NUCLEOTIDE SEQUENCE</scope>
    <source>
        <strain evidence="1">UTEX B ZZ1240</strain>
    </source>
</reference>
<protein>
    <submittedName>
        <fullName evidence="1">Uncharacterized protein</fullName>
    </submittedName>
</protein>
<sequence length="115" mass="11969">MFALRAGARSARLARVPARGMAGGHGPAKEYTGIEKVVRGVLKKDEHLVLGIVGFYATLVLLFKMKPSKPAPAAAPIAAAPSTADGDIPSVESPTFSAWIEAPGNADKWFAALAK</sequence>
<keyword evidence="2" id="KW-1185">Reference proteome</keyword>
<comment type="caution">
    <text evidence="1">The sequence shown here is derived from an EMBL/GenBank/DDBJ whole genome shotgun (WGS) entry which is preliminary data.</text>
</comment>